<accession>A0A0B0NDB6</accession>
<reference evidence="2" key="1">
    <citation type="submission" date="2014-09" db="EMBL/GenBank/DDBJ databases">
        <authorList>
            <person name="Mudge J."/>
            <person name="Ramaraj T."/>
            <person name="Lindquist I.E."/>
            <person name="Bharti A.K."/>
            <person name="Sundararajan A."/>
            <person name="Cameron C.T."/>
            <person name="Woodward J.E."/>
            <person name="May G.D."/>
            <person name="Brubaker C."/>
            <person name="Broadhvest J."/>
            <person name="Wilkins T.A."/>
        </authorList>
    </citation>
    <scope>NUCLEOTIDE SEQUENCE</scope>
    <source>
        <strain evidence="2">cv. AKA8401</strain>
    </source>
</reference>
<proteinExistence type="predicted"/>
<gene>
    <name evidence="1" type="ORF">F383_14451</name>
</gene>
<organism evidence="1 2">
    <name type="scientific">Gossypium arboreum</name>
    <name type="common">Tree cotton</name>
    <name type="synonym">Gossypium nanking</name>
    <dbReference type="NCBI Taxonomy" id="29729"/>
    <lineage>
        <taxon>Eukaryota</taxon>
        <taxon>Viridiplantae</taxon>
        <taxon>Streptophyta</taxon>
        <taxon>Embryophyta</taxon>
        <taxon>Tracheophyta</taxon>
        <taxon>Spermatophyta</taxon>
        <taxon>Magnoliopsida</taxon>
        <taxon>eudicotyledons</taxon>
        <taxon>Gunneridae</taxon>
        <taxon>Pentapetalae</taxon>
        <taxon>rosids</taxon>
        <taxon>malvids</taxon>
        <taxon>Malvales</taxon>
        <taxon>Malvaceae</taxon>
        <taxon>Malvoideae</taxon>
        <taxon>Gossypium</taxon>
    </lineage>
</organism>
<keyword evidence="2" id="KW-1185">Reference proteome</keyword>
<evidence type="ECO:0000313" key="2">
    <source>
        <dbReference type="Proteomes" id="UP000032142"/>
    </source>
</evidence>
<protein>
    <submittedName>
        <fullName evidence="1">Uncharacterized protein</fullName>
    </submittedName>
</protein>
<comment type="caution">
    <text evidence="1">The sequence shown here is derived from an EMBL/GenBank/DDBJ whole genome shotgun (WGS) entry which is preliminary data.</text>
</comment>
<dbReference type="EMBL" id="JRRC01523219">
    <property type="protein sequence ID" value="KHG09056.1"/>
    <property type="molecule type" value="Genomic_DNA"/>
</dbReference>
<sequence length="8" mass="870">MFTAATQT</sequence>
<name>A0A0B0NDB6_GOSAR</name>
<dbReference type="Proteomes" id="UP000032142">
    <property type="component" value="Unassembled WGS sequence"/>
</dbReference>
<evidence type="ECO:0000313" key="1">
    <source>
        <dbReference type="EMBL" id="KHG09056.1"/>
    </source>
</evidence>